<comment type="caution">
    <text evidence="1">The sequence shown here is derived from an EMBL/GenBank/DDBJ whole genome shotgun (WGS) entry which is preliminary data.</text>
</comment>
<evidence type="ECO:0000313" key="1">
    <source>
        <dbReference type="EMBL" id="MDN8670821.1"/>
    </source>
</evidence>
<proteinExistence type="predicted"/>
<keyword evidence="2" id="KW-1185">Reference proteome</keyword>
<dbReference type="Proteomes" id="UP001174315">
    <property type="component" value="Unassembled WGS sequence"/>
</dbReference>
<name>A0ABT8QFZ0_9GAMM</name>
<dbReference type="EMBL" id="JAUKNN010000044">
    <property type="protein sequence ID" value="MDN8670821.1"/>
    <property type="molecule type" value="Genomic_DNA"/>
</dbReference>
<dbReference type="RefSeq" id="WP_152543265.1">
    <property type="nucleotide sequence ID" value="NZ_DAMAEN010000005.1"/>
</dbReference>
<gene>
    <name evidence="1" type="ORF">Q0S36_15855</name>
</gene>
<reference evidence="1" key="1">
    <citation type="submission" date="2023-07" db="EMBL/GenBank/DDBJ databases">
        <title>Stenotrophomonas isolates from soil.</title>
        <authorList>
            <person name="Sharma V."/>
            <person name="Zur-Pinska J."/>
            <person name="Hay A.G."/>
        </authorList>
    </citation>
    <scope>NUCLEOTIDE SEQUENCE</scope>
    <source>
        <strain evidence="1">C2</strain>
    </source>
</reference>
<sequence length="126" mass="13682">MPATIGGAGIGTGVALHFSRGSGAISTVVRIAVVFEGLLRIGRLILRTRFGRQGLLRRNLITVFFTVNNPREKFSHPPRPGSPSRACRCSSASAGKHCIAHRRCHQLRTNSEEKTLEISTLRHVGA</sequence>
<evidence type="ECO:0000313" key="2">
    <source>
        <dbReference type="Proteomes" id="UP001174315"/>
    </source>
</evidence>
<protein>
    <submittedName>
        <fullName evidence="1">Uncharacterized protein</fullName>
    </submittedName>
</protein>
<accession>A0ABT8QFZ0</accession>
<organism evidence="1 2">
    <name type="scientific">Stenotrophomonas indicatrix</name>
    <dbReference type="NCBI Taxonomy" id="2045451"/>
    <lineage>
        <taxon>Bacteria</taxon>
        <taxon>Pseudomonadati</taxon>
        <taxon>Pseudomonadota</taxon>
        <taxon>Gammaproteobacteria</taxon>
        <taxon>Lysobacterales</taxon>
        <taxon>Lysobacteraceae</taxon>
        <taxon>Stenotrophomonas</taxon>
    </lineage>
</organism>